<name>A0ABQ8GVI9_9PEZI</name>
<accession>A0ABQ8GVI9</accession>
<sequence>MRYLDLEKDLLRRLVADHGITMATIHNDVRWQRLAEDYNPNVVQERRRTFIALRQKFKRMLLEGEAYLPPAPLPLGSLAETYRFLHSDTAPEAYTNIGANTQFPHHSFNSTTNVTAIDPALDTPSFGLGIMNLEPQNGGRIDQSLDSPIHRIADRNSEPSIANRTLPFPSQIIERMRGQRA</sequence>
<organism evidence="1 2">
    <name type="scientific">Macrophomina phaseolina</name>
    <dbReference type="NCBI Taxonomy" id="35725"/>
    <lineage>
        <taxon>Eukaryota</taxon>
        <taxon>Fungi</taxon>
        <taxon>Dikarya</taxon>
        <taxon>Ascomycota</taxon>
        <taxon>Pezizomycotina</taxon>
        <taxon>Dothideomycetes</taxon>
        <taxon>Dothideomycetes incertae sedis</taxon>
        <taxon>Botryosphaeriales</taxon>
        <taxon>Botryosphaeriaceae</taxon>
        <taxon>Macrophomina</taxon>
    </lineage>
</organism>
<comment type="caution">
    <text evidence="1">The sequence shown here is derived from an EMBL/GenBank/DDBJ whole genome shotgun (WGS) entry which is preliminary data.</text>
</comment>
<dbReference type="EMBL" id="JAGTJR010000001">
    <property type="protein sequence ID" value="KAH7065098.1"/>
    <property type="molecule type" value="Genomic_DNA"/>
</dbReference>
<evidence type="ECO:0008006" key="3">
    <source>
        <dbReference type="Google" id="ProtNLM"/>
    </source>
</evidence>
<gene>
    <name evidence="1" type="ORF">B0J12DRAFT_734471</name>
</gene>
<protein>
    <recommendedName>
        <fullName evidence="3">Myb/SANT-like domain-containing protein</fullName>
    </recommendedName>
</protein>
<evidence type="ECO:0000313" key="1">
    <source>
        <dbReference type="EMBL" id="KAH7065098.1"/>
    </source>
</evidence>
<proteinExistence type="predicted"/>
<keyword evidence="2" id="KW-1185">Reference proteome</keyword>
<dbReference type="Proteomes" id="UP000774617">
    <property type="component" value="Unassembled WGS sequence"/>
</dbReference>
<reference evidence="1 2" key="1">
    <citation type="journal article" date="2021" name="Nat. Commun.">
        <title>Genetic determinants of endophytism in the Arabidopsis root mycobiome.</title>
        <authorList>
            <person name="Mesny F."/>
            <person name="Miyauchi S."/>
            <person name="Thiergart T."/>
            <person name="Pickel B."/>
            <person name="Atanasova L."/>
            <person name="Karlsson M."/>
            <person name="Huettel B."/>
            <person name="Barry K.W."/>
            <person name="Haridas S."/>
            <person name="Chen C."/>
            <person name="Bauer D."/>
            <person name="Andreopoulos W."/>
            <person name="Pangilinan J."/>
            <person name="LaButti K."/>
            <person name="Riley R."/>
            <person name="Lipzen A."/>
            <person name="Clum A."/>
            <person name="Drula E."/>
            <person name="Henrissat B."/>
            <person name="Kohler A."/>
            <person name="Grigoriev I.V."/>
            <person name="Martin F.M."/>
            <person name="Hacquard S."/>
        </authorList>
    </citation>
    <scope>NUCLEOTIDE SEQUENCE [LARGE SCALE GENOMIC DNA]</scope>
    <source>
        <strain evidence="1 2">MPI-SDFR-AT-0080</strain>
    </source>
</reference>
<evidence type="ECO:0000313" key="2">
    <source>
        <dbReference type="Proteomes" id="UP000774617"/>
    </source>
</evidence>